<sequence length="546" mass="62738">MISTLYEMLGMYRLSDPGMNVPAPLELESPALIVPLGTIKIGCPDTEYRIGNGECLFMQPDGTTRFLDKADSEDFPGVYVIEFERYRLNETSANEVNYRKNHEGLPRQSGVLKFPRYLHQALDELDRRITQTASPSSHPGIGFMLNDLLNRIFVNMGEAEGRYVQDMTIQQLCGYIQQHLHTPLRRSDMAKKTGFNASYFSSLFRKETGWNFGDYVNRLRLDEAKRQLLVTSDSLQEIAARTGFADGSYLSKTFKKYVGITTGAFRSLRSARRVAALQFNGALLAAGIEPVLTTQETADASLLIRDELHETVIADHTKLIERSKEVKPDMIVMPAYYYHFSELVKELEQIAPTVTMEWGKTDKLQEVRQIGAWFDRKREVEQWIERYVLQVEQAREKLKPHLSTGQTVGLYEWNYDQRWLIPHDKVRSAYNLYVALGLSPAKHIRSDVLERNQPLFIDEPDLSRYAADHMFVILPDTLRGETSEQLFLRPIWLELQSKHGCRVYPLAMNEFWMDDGLLLEKQLQILLSALTNKETIQPIDIGQTRP</sequence>
<dbReference type="Proteomes" id="UP001380953">
    <property type="component" value="Unassembled WGS sequence"/>
</dbReference>
<reference evidence="1" key="1">
    <citation type="submission" date="2024-03" db="EMBL/GenBank/DDBJ databases">
        <title>Whole genome sequecning of epiphytes from Marcgravia umbellata leaves.</title>
        <authorList>
            <person name="Kumar G."/>
            <person name="Savka M.A."/>
        </authorList>
    </citation>
    <scope>NUCLEOTIDE SEQUENCE</scope>
    <source>
        <strain evidence="1">RIT_BL5</strain>
    </source>
</reference>
<gene>
    <name evidence="1" type="ORF">WKI47_15425</name>
</gene>
<dbReference type="EMBL" id="JBBKAR010000039">
    <property type="protein sequence ID" value="MEJ8305297.1"/>
    <property type="molecule type" value="Genomic_DNA"/>
</dbReference>
<accession>A0ACC6PEH3</accession>
<organism evidence="1 2">
    <name type="scientific">Saccharibacillus sacchari</name>
    <dbReference type="NCBI Taxonomy" id="456493"/>
    <lineage>
        <taxon>Bacteria</taxon>
        <taxon>Bacillati</taxon>
        <taxon>Bacillota</taxon>
        <taxon>Bacilli</taxon>
        <taxon>Bacillales</taxon>
        <taxon>Paenibacillaceae</taxon>
        <taxon>Saccharibacillus</taxon>
    </lineage>
</organism>
<comment type="caution">
    <text evidence="1">The sequence shown here is derived from an EMBL/GenBank/DDBJ whole genome shotgun (WGS) entry which is preliminary data.</text>
</comment>
<evidence type="ECO:0000313" key="1">
    <source>
        <dbReference type="EMBL" id="MEJ8305297.1"/>
    </source>
</evidence>
<name>A0ACC6PEH3_9BACL</name>
<evidence type="ECO:0000313" key="2">
    <source>
        <dbReference type="Proteomes" id="UP001380953"/>
    </source>
</evidence>
<protein>
    <submittedName>
        <fullName evidence="1">AraC family transcriptional regulator</fullName>
    </submittedName>
</protein>
<keyword evidence="2" id="KW-1185">Reference proteome</keyword>
<proteinExistence type="predicted"/>